<dbReference type="PROSITE" id="PS50837">
    <property type="entry name" value="NACHT"/>
    <property type="match status" value="1"/>
</dbReference>
<dbReference type="PANTHER" id="PTHR46844:SF1">
    <property type="entry name" value="SLR5058 PROTEIN"/>
    <property type="match status" value="1"/>
</dbReference>
<dbReference type="SMART" id="SM00382">
    <property type="entry name" value="AAA"/>
    <property type="match status" value="1"/>
</dbReference>
<dbReference type="Gene3D" id="3.40.50.300">
    <property type="entry name" value="P-loop containing nucleotide triphosphate hydrolases"/>
    <property type="match status" value="1"/>
</dbReference>
<keyword evidence="4" id="KW-1185">Reference proteome</keyword>
<accession>A0A919QDW1</accession>
<keyword evidence="1" id="KW-0472">Membrane</keyword>
<dbReference type="EMBL" id="BOOA01000050">
    <property type="protein sequence ID" value="GIH27142.1"/>
    <property type="molecule type" value="Genomic_DNA"/>
</dbReference>
<sequence length="983" mass="108540">MARVVSIGSHRNVNRRRGVRIAGGALALLAVPIGVAVNQVLDGGEWNWRWLALAAGLVLLTWALDQVLRLLEERPAETGPERHRAKTVRGARFARSYAKYVLSVLRFVDQKGLPTVGDNTPELDKVFVDVGLERRPPHQVSAHPLARQADGSERRSISSFIGRKEPAIIAVTGAPGSGKTTLLRHTARRVAAATGRKRWGRPVPILLYLRDHVPEMTAPDQELPSVVRGTLEGLAAKEPASWFEERLEAGDCVVLLDGLDEVADERDRQQVASWVERQIARYPENDFVITSRPRGYQGPARIQGATVLEVQPFSADQVSVFVHGWYQAIERLSTGTEGEDVERLAARGADGLLRKLEDNPELQALSVNPLLLTMVASVHRFLGALPGTRAALYRDICQVMLWRRREAKQLPGILRGAHAEAPMREVAYEMMRRKVTALSEAEILAVIAPSLTRFPGEVTAEAFLQDVVSGGLLIEQDVRKVGFAHLTFQEYLAAAYIQEERLGAQLVNHVTDPWWHEVTVLYAAGADADDIVRACLMAGEVNALTLAFDCVELGGPLDPDLRRHLYELLESGSGDPELDRRVALAAILRAVRIFGPTEERGGLSVIPISNALYQMFLRTEPDEDAHGTPAPDLESPVLGVRGWSAERFVAWANALGPGSAFRLPRPEEIDPSVVRVAFNGAVSEIWVRPAESAGEHPLLWTPAGTRAPLMENPGRDDPETMLLIYRILLLLLARNYQQRLGESLAAAKPFNPGDVLSWCQEMNKAFQEFATRTRSVSANPWLGQCLLAGGVVAEILPNHQGASFRRRTDALDLIVDIEKALDTAFEEFHAHESGLPVRLGLDGNLRYNQLGDVLTRSFSKARGRPEYLLREFGDAGHPAQLPPSPDQLKDQLLEIHRLAGDESRPWLTTLLNSLREFIVPLVLGRIDPTPAHVTEARVIVNCLTDAVGRQSILRTAVAYLSWLEQRKHGQKSPAESILLVREI</sequence>
<organism evidence="3 4">
    <name type="scientific">Acrocarpospora phusangensis</name>
    <dbReference type="NCBI Taxonomy" id="1070424"/>
    <lineage>
        <taxon>Bacteria</taxon>
        <taxon>Bacillati</taxon>
        <taxon>Actinomycetota</taxon>
        <taxon>Actinomycetes</taxon>
        <taxon>Streptosporangiales</taxon>
        <taxon>Streptosporangiaceae</taxon>
        <taxon>Acrocarpospora</taxon>
    </lineage>
</organism>
<dbReference type="InterPro" id="IPR003593">
    <property type="entry name" value="AAA+_ATPase"/>
</dbReference>
<keyword evidence="1" id="KW-0812">Transmembrane</keyword>
<gene>
    <name evidence="3" type="ORF">Aph01nite_54520</name>
</gene>
<proteinExistence type="predicted"/>
<dbReference type="PANTHER" id="PTHR46844">
    <property type="entry name" value="SLR5058 PROTEIN"/>
    <property type="match status" value="1"/>
</dbReference>
<feature type="domain" description="NACHT" evidence="2">
    <location>
        <begin position="167"/>
        <end position="293"/>
    </location>
</feature>
<dbReference type="Proteomes" id="UP000640052">
    <property type="component" value="Unassembled WGS sequence"/>
</dbReference>
<feature type="transmembrane region" description="Helical" evidence="1">
    <location>
        <begin position="21"/>
        <end position="41"/>
    </location>
</feature>
<protein>
    <recommendedName>
        <fullName evidence="2">NACHT domain-containing protein</fullName>
    </recommendedName>
</protein>
<evidence type="ECO:0000256" key="1">
    <source>
        <dbReference type="SAM" id="Phobius"/>
    </source>
</evidence>
<evidence type="ECO:0000313" key="4">
    <source>
        <dbReference type="Proteomes" id="UP000640052"/>
    </source>
</evidence>
<name>A0A919QDW1_9ACTN</name>
<dbReference type="InterPro" id="IPR007111">
    <property type="entry name" value="NACHT_NTPase"/>
</dbReference>
<dbReference type="Pfam" id="PF05729">
    <property type="entry name" value="NACHT"/>
    <property type="match status" value="1"/>
</dbReference>
<dbReference type="InterPro" id="IPR027417">
    <property type="entry name" value="P-loop_NTPase"/>
</dbReference>
<keyword evidence="1" id="KW-1133">Transmembrane helix</keyword>
<evidence type="ECO:0000313" key="3">
    <source>
        <dbReference type="EMBL" id="GIH27142.1"/>
    </source>
</evidence>
<comment type="caution">
    <text evidence="3">The sequence shown here is derived from an EMBL/GenBank/DDBJ whole genome shotgun (WGS) entry which is preliminary data.</text>
</comment>
<reference evidence="3" key="1">
    <citation type="submission" date="2021-01" db="EMBL/GenBank/DDBJ databases">
        <title>Whole genome shotgun sequence of Acrocarpospora phusangensis NBRC 108782.</title>
        <authorList>
            <person name="Komaki H."/>
            <person name="Tamura T."/>
        </authorList>
    </citation>
    <scope>NUCLEOTIDE SEQUENCE</scope>
    <source>
        <strain evidence="3">NBRC 108782</strain>
    </source>
</reference>
<dbReference type="AlphaFoldDB" id="A0A919QDW1"/>
<dbReference type="SUPFAM" id="SSF52540">
    <property type="entry name" value="P-loop containing nucleoside triphosphate hydrolases"/>
    <property type="match status" value="1"/>
</dbReference>
<evidence type="ECO:0000259" key="2">
    <source>
        <dbReference type="PROSITE" id="PS50837"/>
    </source>
</evidence>